<proteinExistence type="predicted"/>
<dbReference type="EMBL" id="AMZH03017682">
    <property type="protein sequence ID" value="RRT42657.1"/>
    <property type="molecule type" value="Genomic_DNA"/>
</dbReference>
<dbReference type="Proteomes" id="UP000287651">
    <property type="component" value="Unassembled WGS sequence"/>
</dbReference>
<evidence type="ECO:0000313" key="2">
    <source>
        <dbReference type="Proteomes" id="UP000287651"/>
    </source>
</evidence>
<accession>A0A426XT51</accession>
<organism evidence="1 2">
    <name type="scientific">Ensete ventricosum</name>
    <name type="common">Abyssinian banana</name>
    <name type="synonym">Musa ensete</name>
    <dbReference type="NCBI Taxonomy" id="4639"/>
    <lineage>
        <taxon>Eukaryota</taxon>
        <taxon>Viridiplantae</taxon>
        <taxon>Streptophyta</taxon>
        <taxon>Embryophyta</taxon>
        <taxon>Tracheophyta</taxon>
        <taxon>Spermatophyta</taxon>
        <taxon>Magnoliopsida</taxon>
        <taxon>Liliopsida</taxon>
        <taxon>Zingiberales</taxon>
        <taxon>Musaceae</taxon>
        <taxon>Ensete</taxon>
    </lineage>
</organism>
<comment type="caution">
    <text evidence="1">The sequence shown here is derived from an EMBL/GenBank/DDBJ whole genome shotgun (WGS) entry which is preliminary data.</text>
</comment>
<reference evidence="1 2" key="1">
    <citation type="journal article" date="2014" name="Agronomy (Basel)">
        <title>A Draft Genome Sequence for Ensete ventricosum, the Drought-Tolerant Tree Against Hunger.</title>
        <authorList>
            <person name="Harrison J."/>
            <person name="Moore K.A."/>
            <person name="Paszkiewicz K."/>
            <person name="Jones T."/>
            <person name="Grant M."/>
            <person name="Ambacheew D."/>
            <person name="Muzemil S."/>
            <person name="Studholme D.J."/>
        </authorList>
    </citation>
    <scope>NUCLEOTIDE SEQUENCE [LARGE SCALE GENOMIC DNA]</scope>
</reference>
<dbReference type="AlphaFoldDB" id="A0A426XT51"/>
<protein>
    <submittedName>
        <fullName evidence="1">Uncharacterized protein</fullName>
    </submittedName>
</protein>
<name>A0A426XT51_ENSVE</name>
<evidence type="ECO:0000313" key="1">
    <source>
        <dbReference type="EMBL" id="RRT42657.1"/>
    </source>
</evidence>
<sequence length="122" mass="13771">MAEGIERHDWLMMTGAEMLLQLGSSKRRRCWLTAVGASATTIAATGDRLATAEVADREEQQLLQIWWKKVPTSQLEKTISGYSFIERGWQLGINGSRMETTWLDNIVIVVASRGLLLMRCRC</sequence>
<gene>
    <name evidence="1" type="ORF">B296_00035571</name>
</gene>